<evidence type="ECO:0000256" key="9">
    <source>
        <dbReference type="SAM" id="Phobius"/>
    </source>
</evidence>
<dbReference type="InterPro" id="IPR006153">
    <property type="entry name" value="Cation/H_exchanger_TM"/>
</dbReference>
<dbReference type="CDD" id="cd00038">
    <property type="entry name" value="CAP_ED"/>
    <property type="match status" value="1"/>
</dbReference>
<dbReference type="Pfam" id="PF00999">
    <property type="entry name" value="Na_H_Exchanger"/>
    <property type="match status" value="1"/>
</dbReference>
<feature type="transmembrane region" description="Helical" evidence="9">
    <location>
        <begin position="294"/>
        <end position="315"/>
    </location>
</feature>
<feature type="transmembrane region" description="Helical" evidence="9">
    <location>
        <begin position="551"/>
        <end position="570"/>
    </location>
</feature>
<dbReference type="InterPro" id="IPR018422">
    <property type="entry name" value="Cation/H_exchanger_CPA1"/>
</dbReference>
<keyword evidence="8" id="KW-0739">Sodium transport</keyword>
<feature type="transmembrane region" description="Helical" evidence="9">
    <location>
        <begin position="327"/>
        <end position="345"/>
    </location>
</feature>
<feature type="transmembrane region" description="Helical" evidence="9">
    <location>
        <begin position="639"/>
        <end position="657"/>
    </location>
</feature>
<gene>
    <name evidence="11" type="primary">SLC9C2</name>
</gene>
<protein>
    <recommendedName>
        <fullName evidence="10">Cyclic nucleotide-binding domain-containing protein</fullName>
    </recommendedName>
</protein>
<keyword evidence="6" id="KW-0406">Ion transport</keyword>
<feature type="transmembrane region" description="Helical" evidence="9">
    <location>
        <begin position="608"/>
        <end position="627"/>
    </location>
</feature>
<evidence type="ECO:0000256" key="3">
    <source>
        <dbReference type="ARBA" id="ARBA00022692"/>
    </source>
</evidence>
<dbReference type="Ensembl" id="ENSFCTT00005013591.1">
    <property type="protein sequence ID" value="ENSFCTP00005008772.1"/>
    <property type="gene ID" value="ENSFCTG00005004989.1"/>
</dbReference>
<feature type="transmembrane region" description="Helical" evidence="9">
    <location>
        <begin position="576"/>
        <end position="596"/>
    </location>
</feature>
<dbReference type="Gene3D" id="1.20.120.350">
    <property type="entry name" value="Voltage-gated potassium channels. Chain C"/>
    <property type="match status" value="1"/>
</dbReference>
<feature type="transmembrane region" description="Helical" evidence="9">
    <location>
        <begin position="261"/>
        <end position="282"/>
    </location>
</feature>
<evidence type="ECO:0000259" key="10">
    <source>
        <dbReference type="PROSITE" id="PS50042"/>
    </source>
</evidence>
<name>A0ABI7WGM7_FELCA</name>
<dbReference type="Pfam" id="PF00520">
    <property type="entry name" value="Ion_trans"/>
    <property type="match status" value="1"/>
</dbReference>
<feature type="transmembrane region" description="Helical" evidence="9">
    <location>
        <begin position="664"/>
        <end position="693"/>
    </location>
</feature>
<dbReference type="PANTHER" id="PTHR10110">
    <property type="entry name" value="SODIUM/HYDROGEN EXCHANGER"/>
    <property type="match status" value="1"/>
</dbReference>
<dbReference type="PROSITE" id="PS50042">
    <property type="entry name" value="CNMP_BINDING_3"/>
    <property type="match status" value="1"/>
</dbReference>
<reference evidence="11" key="2">
    <citation type="submission" date="2025-08" db="UniProtKB">
        <authorList>
            <consortium name="Ensembl"/>
        </authorList>
    </citation>
    <scope>IDENTIFICATION</scope>
    <source>
        <strain evidence="11">breed Abyssinian</strain>
    </source>
</reference>
<dbReference type="InterPro" id="IPR005821">
    <property type="entry name" value="Ion_trans_dom"/>
</dbReference>
<organism evidence="11 12">
    <name type="scientific">Felis catus</name>
    <name type="common">Cat</name>
    <name type="synonym">Felis silvestris catus</name>
    <dbReference type="NCBI Taxonomy" id="9685"/>
    <lineage>
        <taxon>Eukaryota</taxon>
        <taxon>Metazoa</taxon>
        <taxon>Chordata</taxon>
        <taxon>Craniata</taxon>
        <taxon>Vertebrata</taxon>
        <taxon>Euteleostomi</taxon>
        <taxon>Mammalia</taxon>
        <taxon>Eutheria</taxon>
        <taxon>Laurasiatheria</taxon>
        <taxon>Carnivora</taxon>
        <taxon>Feliformia</taxon>
        <taxon>Felidae</taxon>
        <taxon>Felinae</taxon>
        <taxon>Felis</taxon>
    </lineage>
</organism>
<feature type="transmembrane region" description="Helical" evidence="9">
    <location>
        <begin position="79"/>
        <end position="99"/>
    </location>
</feature>
<feature type="transmembrane region" description="Helical" evidence="9">
    <location>
        <begin position="56"/>
        <end position="73"/>
    </location>
</feature>
<dbReference type="InterPro" id="IPR014710">
    <property type="entry name" value="RmlC-like_jellyroll"/>
</dbReference>
<evidence type="ECO:0000256" key="5">
    <source>
        <dbReference type="ARBA" id="ARBA00023053"/>
    </source>
</evidence>
<feature type="transmembrane region" description="Helical" evidence="9">
    <location>
        <begin position="174"/>
        <end position="198"/>
    </location>
</feature>
<evidence type="ECO:0000256" key="4">
    <source>
        <dbReference type="ARBA" id="ARBA00022989"/>
    </source>
</evidence>
<reference evidence="11 12" key="1">
    <citation type="submission" date="2021-02" db="EMBL/GenBank/DDBJ databases">
        <title>Safari Cat Assemblies.</title>
        <authorList>
            <person name="Bredemeyer K.R."/>
            <person name="Murphy W.J."/>
        </authorList>
    </citation>
    <scope>NUCLEOTIDE SEQUENCE [LARGE SCALE GENOMIC DNA]</scope>
</reference>
<evidence type="ECO:0000313" key="11">
    <source>
        <dbReference type="Ensembl" id="ENSFCTP00005008772.1"/>
    </source>
</evidence>
<feature type="domain" description="Cyclic nucleotide-binding" evidence="10">
    <location>
        <begin position="852"/>
        <end position="918"/>
    </location>
</feature>
<accession>A0ABI7WGM7</accession>
<dbReference type="SUPFAM" id="SSF51206">
    <property type="entry name" value="cAMP-binding domain-like"/>
    <property type="match status" value="1"/>
</dbReference>
<keyword evidence="12" id="KW-1185">Reference proteome</keyword>
<feature type="transmembrane region" description="Helical" evidence="9">
    <location>
        <begin position="365"/>
        <end position="383"/>
    </location>
</feature>
<evidence type="ECO:0000313" key="12">
    <source>
        <dbReference type="Proteomes" id="UP000823872"/>
    </source>
</evidence>
<feature type="transmembrane region" description="Helical" evidence="9">
    <location>
        <begin position="24"/>
        <end position="44"/>
    </location>
</feature>
<reference evidence="11" key="3">
    <citation type="submission" date="2025-09" db="UniProtKB">
        <authorList>
            <consortium name="Ensembl"/>
        </authorList>
    </citation>
    <scope>IDENTIFICATION</scope>
    <source>
        <strain evidence="11">breed Abyssinian</strain>
    </source>
</reference>
<proteinExistence type="predicted"/>
<dbReference type="InterPro" id="IPR000595">
    <property type="entry name" value="cNMP-bd_dom"/>
</dbReference>
<evidence type="ECO:0000256" key="1">
    <source>
        <dbReference type="ARBA" id="ARBA00004141"/>
    </source>
</evidence>
<dbReference type="Gene3D" id="2.60.120.10">
    <property type="entry name" value="Jelly Rolls"/>
    <property type="match status" value="1"/>
</dbReference>
<feature type="transmembrane region" description="Helical" evidence="9">
    <location>
        <begin position="142"/>
        <end position="162"/>
    </location>
</feature>
<keyword evidence="5" id="KW-0915">Sodium</keyword>
<dbReference type="PANTHER" id="PTHR10110:SF91">
    <property type="entry name" value="SODIUM_HYDROGEN EXCHANGER 11"/>
    <property type="match status" value="1"/>
</dbReference>
<evidence type="ECO:0000256" key="2">
    <source>
        <dbReference type="ARBA" id="ARBA00022448"/>
    </source>
</evidence>
<evidence type="ECO:0000256" key="7">
    <source>
        <dbReference type="ARBA" id="ARBA00023136"/>
    </source>
</evidence>
<keyword evidence="4 9" id="KW-1133">Transmembrane helix</keyword>
<keyword evidence="2" id="KW-0813">Transport</keyword>
<comment type="subcellular location">
    <subcellularLocation>
        <location evidence="1">Membrane</location>
        <topology evidence="1">Multi-pass membrane protein</topology>
    </subcellularLocation>
</comment>
<dbReference type="GeneTree" id="ENSGT00940000162785"/>
<keyword evidence="7 9" id="KW-0472">Membrane</keyword>
<sequence>MNSFFWVQREDNSSRTELLCGKTAGYTIVNGHFTMLVCFTIVLGGFLKTCLRNSEVIVLIILSVSGFMIGQLAHSFVQVFLTGLISFVVAFIVIGYVVLKFNEESWDLQSCLLFSMTLGITDPIFSVNSLKTIGISKMYTDIIRGESMIICGFTSILFGLFRNNLLHISILRDLHVITGLCLGIFGSIICGYSCARIIQFILTDLFSNTLTSVILCISMVYLTFYVVEFLGMSGMIALVTVGLNLDSLSFKPRIELTITKFLIMFSTVYQHLIYTFFGIVIGCGQNKYLGFHSMVFMFILFTTVNFVRLLTIVLVSPVLMRVNYDYNWRWGIVIAWSGIKGVFSLLLAPEIHNLADQKIDSPQMFLLYVQVISLMTMGINSYMMTHSARTLGLCAISLPRQMAMQNAIKHIQEIIQSTITLFKTEKILTNVNWTLVEEKTKIEYTIPSDTVQFSHVSHGSETEESPTEEVLIEEARLHVAIIQMSSFEKQCNDGTLSVEAARILIGATKSYCPIQGKFMSIYDVSTYIRARSWLMKFKNMLTFLEYHKDKALLILYGNNKFLLFVYHIVFSEEFEYAGHVITLIYIYPMIVHLWPMARELNVSALMSINYYFVFLYIFQSALKIIILKRKYFREYWNTLDFFIMLLGIIDIFCIYFVKLRQDNFVLIQVTVILGYFRILRFIPLIKIIIPLLINIVDVQIKKRLHLMYSITKGYVKSQEDTKFLIKQISSRESIYQKLYEILETNKRDAIKELGLIEHEGRDVVIALKTRQAIRNVIAKALKNLTFLWSRGIIDKHEGIEMNKVLLRKIKALNDFPMAIPPPTPDKYLHNIVWLENKDVLIEFFKERAKLAYFDYGDVICKEGEMPQGIYLIISGMAILHSSPPTFGIDSSLKSDREFKTMFTEYCTSGDVIGELSCLLKREIEYTAICETILQACFISLEDLYEGFDVFWPSLEYKIWLKLALSIAYQYFESSLIDENLEFQKCAAFNLAYVETLSSYNEMVIDNVTMKFVIIVYGSVIDTKTEVQYLAPCILPKTCEQIQGTSDLSKMLVIQASKPAKNTNDSKVMVNTGLRTTHREYNWKRKKELETGPYFKKEY</sequence>
<feature type="transmembrane region" description="Helical" evidence="9">
    <location>
        <begin position="210"/>
        <end position="241"/>
    </location>
</feature>
<evidence type="ECO:0000256" key="6">
    <source>
        <dbReference type="ARBA" id="ARBA00023065"/>
    </source>
</evidence>
<dbReference type="Proteomes" id="UP000823872">
    <property type="component" value="Chromosome F1"/>
</dbReference>
<dbReference type="InterPro" id="IPR027359">
    <property type="entry name" value="Volt_channel_dom_sf"/>
</dbReference>
<evidence type="ECO:0000256" key="8">
    <source>
        <dbReference type="ARBA" id="ARBA00023201"/>
    </source>
</evidence>
<dbReference type="InterPro" id="IPR018490">
    <property type="entry name" value="cNMP-bd_dom_sf"/>
</dbReference>
<keyword evidence="3 9" id="KW-0812">Transmembrane</keyword>
<dbReference type="Pfam" id="PF00027">
    <property type="entry name" value="cNMP_binding"/>
    <property type="match status" value="1"/>
</dbReference>